<evidence type="ECO:0000259" key="3">
    <source>
        <dbReference type="Pfam" id="PF10400"/>
    </source>
</evidence>
<dbReference type="Gene3D" id="6.10.140.1570">
    <property type="match status" value="1"/>
</dbReference>
<feature type="domain" description="Transcription regulator PadR N-terminal" evidence="2">
    <location>
        <begin position="7"/>
        <end position="81"/>
    </location>
</feature>
<gene>
    <name evidence="4" type="ORF">MOO45_00520</name>
</gene>
<organism evidence="4 5">
    <name type="scientific">Bombilactobacillus folatiphilus</name>
    <dbReference type="NCBI Taxonomy" id="2923362"/>
    <lineage>
        <taxon>Bacteria</taxon>
        <taxon>Bacillati</taxon>
        <taxon>Bacillota</taxon>
        <taxon>Bacilli</taxon>
        <taxon>Lactobacillales</taxon>
        <taxon>Lactobacillaceae</taxon>
        <taxon>Bombilactobacillus</taxon>
    </lineage>
</organism>
<dbReference type="EMBL" id="CP093366">
    <property type="protein sequence ID" value="UQS82213.1"/>
    <property type="molecule type" value="Genomic_DNA"/>
</dbReference>
<dbReference type="PANTHER" id="PTHR43252:SF6">
    <property type="entry name" value="NEGATIVE TRANSCRIPTION REGULATOR PADR"/>
    <property type="match status" value="1"/>
</dbReference>
<evidence type="ECO:0000313" key="5">
    <source>
        <dbReference type="Proteomes" id="UP000831495"/>
    </source>
</evidence>
<proteinExistence type="predicted"/>
<accession>A0ABY4P907</accession>
<dbReference type="InterPro" id="IPR005149">
    <property type="entry name" value="Tscrpt_reg_PadR_N"/>
</dbReference>
<dbReference type="Proteomes" id="UP000831495">
    <property type="component" value="Chromosome"/>
</dbReference>
<dbReference type="SUPFAM" id="SSF46785">
    <property type="entry name" value="Winged helix' DNA-binding domain"/>
    <property type="match status" value="1"/>
</dbReference>
<dbReference type="Pfam" id="PF03551">
    <property type="entry name" value="PadR"/>
    <property type="match status" value="1"/>
</dbReference>
<dbReference type="InterPro" id="IPR018309">
    <property type="entry name" value="Tscrpt_reg_PadR_C"/>
</dbReference>
<evidence type="ECO:0000256" key="1">
    <source>
        <dbReference type="SAM" id="Coils"/>
    </source>
</evidence>
<dbReference type="Pfam" id="PF10400">
    <property type="entry name" value="Vir_act_alpha_C"/>
    <property type="match status" value="1"/>
</dbReference>
<sequence length="171" mass="19498">MKGKDIILGILSTSDKTGYEINDILQNQLSYFCDGTYGMIYPTLKKLEQAGSISKQEIIQSGKPNKNIYSITDKGQREFAEYLSADVAPSTFKSDFLLHLFFGADLPKEQVEKLIKEELARKKGQLQQLLDNYQMWQQQGISQTQLITVNYGIVQYKAVIEFLQSQLDELN</sequence>
<dbReference type="PANTHER" id="PTHR43252">
    <property type="entry name" value="TRANSCRIPTIONAL REGULATOR YQJI"/>
    <property type="match status" value="1"/>
</dbReference>
<evidence type="ECO:0000259" key="2">
    <source>
        <dbReference type="Pfam" id="PF03551"/>
    </source>
</evidence>
<dbReference type="InterPro" id="IPR036390">
    <property type="entry name" value="WH_DNA-bd_sf"/>
</dbReference>
<name>A0ABY4P907_9LACO</name>
<dbReference type="InterPro" id="IPR036388">
    <property type="entry name" value="WH-like_DNA-bd_sf"/>
</dbReference>
<evidence type="ECO:0000313" key="4">
    <source>
        <dbReference type="EMBL" id="UQS82213.1"/>
    </source>
</evidence>
<dbReference type="RefSeq" id="WP_249514483.1">
    <property type="nucleotide sequence ID" value="NZ_CP093366.1"/>
</dbReference>
<dbReference type="Gene3D" id="1.10.10.10">
    <property type="entry name" value="Winged helix-like DNA-binding domain superfamily/Winged helix DNA-binding domain"/>
    <property type="match status" value="1"/>
</dbReference>
<feature type="domain" description="Transcription regulator PadR C-terminal" evidence="3">
    <location>
        <begin position="93"/>
        <end position="170"/>
    </location>
</feature>
<keyword evidence="5" id="KW-1185">Reference proteome</keyword>
<feature type="coiled-coil region" evidence="1">
    <location>
        <begin position="112"/>
        <end position="139"/>
    </location>
</feature>
<reference evidence="4" key="1">
    <citation type="journal article" date="2022" name="Int. J. Syst. Evol. Microbiol.">
        <title>Apilactobacillus apisilvae sp. nov., Nicolia spurrieriana gen. nov. sp. nov., Bombilactobacillus folatiphilus sp. nov. and Bombilactobacillus thymidiniphilus sp. nov., four new lactic acid bacterial isolates from stingless bees Tetragonula carbonaria and Austroplebeia australis.</title>
        <authorList>
            <person name="Oliphant S.A."/>
            <person name="Watson-Haigh N.S."/>
            <person name="Sumby K.M."/>
            <person name="Gardner J."/>
            <person name="Groom S."/>
            <person name="Jiranek V."/>
        </authorList>
    </citation>
    <scope>NUCLEOTIDE SEQUENCE</scope>
    <source>
        <strain evidence="4">SG4_D2</strain>
    </source>
</reference>
<keyword evidence="1" id="KW-0175">Coiled coil</keyword>
<protein>
    <submittedName>
        <fullName evidence="4">PadR family transcriptional regulator</fullName>
    </submittedName>
</protein>